<gene>
    <name evidence="1" type="ORF">FHS29_006683</name>
</gene>
<proteinExistence type="predicted"/>
<reference evidence="1 2" key="1">
    <citation type="submission" date="2020-08" db="EMBL/GenBank/DDBJ databases">
        <title>Genomic Encyclopedia of Type Strains, Phase III (KMG-III): the genomes of soil and plant-associated and newly described type strains.</title>
        <authorList>
            <person name="Whitman W."/>
        </authorList>
    </citation>
    <scope>NUCLEOTIDE SEQUENCE [LARGE SCALE GENOMIC DNA]</scope>
    <source>
        <strain evidence="1 2">CECT 8640</strain>
    </source>
</reference>
<dbReference type="AlphaFoldDB" id="A0A841CQR5"/>
<dbReference type="EMBL" id="JACHJN010000013">
    <property type="protein sequence ID" value="MBB5960061.1"/>
    <property type="molecule type" value="Genomic_DNA"/>
</dbReference>
<keyword evidence="2" id="KW-1185">Reference proteome</keyword>
<organism evidence="1 2">
    <name type="scientific">Saccharothrix tamanrassetensis</name>
    <dbReference type="NCBI Taxonomy" id="1051531"/>
    <lineage>
        <taxon>Bacteria</taxon>
        <taxon>Bacillati</taxon>
        <taxon>Actinomycetota</taxon>
        <taxon>Actinomycetes</taxon>
        <taxon>Pseudonocardiales</taxon>
        <taxon>Pseudonocardiaceae</taxon>
        <taxon>Saccharothrix</taxon>
    </lineage>
</organism>
<evidence type="ECO:0008006" key="3">
    <source>
        <dbReference type="Google" id="ProtNLM"/>
    </source>
</evidence>
<dbReference type="Proteomes" id="UP000547510">
    <property type="component" value="Unassembled WGS sequence"/>
</dbReference>
<dbReference type="InterPro" id="IPR025680">
    <property type="entry name" value="DddI"/>
</dbReference>
<dbReference type="Pfam" id="PF14430">
    <property type="entry name" value="Imm1"/>
    <property type="match status" value="1"/>
</dbReference>
<accession>A0A841CQR5</accession>
<evidence type="ECO:0000313" key="2">
    <source>
        <dbReference type="Proteomes" id="UP000547510"/>
    </source>
</evidence>
<protein>
    <recommendedName>
        <fullName evidence="3">Immunity protein Imm1</fullName>
    </recommendedName>
</protein>
<name>A0A841CQR5_9PSEU</name>
<evidence type="ECO:0000313" key="1">
    <source>
        <dbReference type="EMBL" id="MBB5960061.1"/>
    </source>
</evidence>
<comment type="caution">
    <text evidence="1">The sequence shown here is derived from an EMBL/GenBank/DDBJ whole genome shotgun (WGS) entry which is preliminary data.</text>
</comment>
<sequence length="117" mass="12779">MDEVDALVNRVLATSSEEAPVLMQLYVASDVHTQELSAGVVGDRGVLRYAGRDWFEGVCSLGEGRGGGEPLLYFYMDSDTEFPSNAEVPLDVVRQAIKDYLVADGARPTCVSWQPDH</sequence>